<keyword evidence="2" id="KW-1185">Reference proteome</keyword>
<dbReference type="Proteomes" id="UP000789375">
    <property type="component" value="Unassembled WGS sequence"/>
</dbReference>
<feature type="non-terminal residue" evidence="1">
    <location>
        <position position="123"/>
    </location>
</feature>
<evidence type="ECO:0000313" key="2">
    <source>
        <dbReference type="Proteomes" id="UP000789375"/>
    </source>
</evidence>
<dbReference type="AlphaFoldDB" id="A0A9N9N606"/>
<organism evidence="1 2">
    <name type="scientific">Funneliformis mosseae</name>
    <name type="common">Endomycorrhizal fungus</name>
    <name type="synonym">Glomus mosseae</name>
    <dbReference type="NCBI Taxonomy" id="27381"/>
    <lineage>
        <taxon>Eukaryota</taxon>
        <taxon>Fungi</taxon>
        <taxon>Fungi incertae sedis</taxon>
        <taxon>Mucoromycota</taxon>
        <taxon>Glomeromycotina</taxon>
        <taxon>Glomeromycetes</taxon>
        <taxon>Glomerales</taxon>
        <taxon>Glomeraceae</taxon>
        <taxon>Funneliformis</taxon>
    </lineage>
</organism>
<name>A0A9N9N606_FUNMO</name>
<comment type="caution">
    <text evidence="1">The sequence shown here is derived from an EMBL/GenBank/DDBJ whole genome shotgun (WGS) entry which is preliminary data.</text>
</comment>
<feature type="non-terminal residue" evidence="1">
    <location>
        <position position="1"/>
    </location>
</feature>
<proteinExistence type="predicted"/>
<dbReference type="EMBL" id="CAJVPP010009315">
    <property type="protein sequence ID" value="CAG8703635.1"/>
    <property type="molecule type" value="Genomic_DNA"/>
</dbReference>
<gene>
    <name evidence="1" type="ORF">FMOSSE_LOCUS13933</name>
</gene>
<reference evidence="1" key="1">
    <citation type="submission" date="2021-06" db="EMBL/GenBank/DDBJ databases">
        <authorList>
            <person name="Kallberg Y."/>
            <person name="Tangrot J."/>
            <person name="Rosling A."/>
        </authorList>
    </citation>
    <scope>NUCLEOTIDE SEQUENCE</scope>
    <source>
        <strain evidence="1">87-6 pot B 2015</strain>
    </source>
</reference>
<accession>A0A9N9N606</accession>
<protein>
    <submittedName>
        <fullName evidence="1">4063_t:CDS:1</fullName>
    </submittedName>
</protein>
<sequence>NEDNWTYNKQKEHNTYLRTLGIIVATSSNEQRSVGTSALNNFTKEINTVEVMNFWKDVEKDRNAKEYEATLENMDMEFTIERTLEHNDYIREVGHRRRQVMATSVNCEGMNNLEQVKRISKKK</sequence>
<evidence type="ECO:0000313" key="1">
    <source>
        <dbReference type="EMBL" id="CAG8703635.1"/>
    </source>
</evidence>